<feature type="compositionally biased region" description="Polar residues" evidence="2">
    <location>
        <begin position="202"/>
        <end position="237"/>
    </location>
</feature>
<dbReference type="GO" id="GO:0034967">
    <property type="term" value="C:Set3 complex"/>
    <property type="evidence" value="ECO:0007669"/>
    <property type="project" value="TreeGrafter"/>
</dbReference>
<dbReference type="SUPFAM" id="SSF46689">
    <property type="entry name" value="Homeodomain-like"/>
    <property type="match status" value="1"/>
</dbReference>
<feature type="coiled-coil region" evidence="1">
    <location>
        <begin position="721"/>
        <end position="748"/>
    </location>
</feature>
<feature type="compositionally biased region" description="Polar residues" evidence="2">
    <location>
        <begin position="251"/>
        <end position="268"/>
    </location>
</feature>
<dbReference type="OrthoDB" id="10258692at2759"/>
<dbReference type="InterPro" id="IPR017884">
    <property type="entry name" value="SANT_dom"/>
</dbReference>
<feature type="region of interest" description="Disordered" evidence="2">
    <location>
        <begin position="965"/>
        <end position="1076"/>
    </location>
</feature>
<feature type="compositionally biased region" description="Polar residues" evidence="2">
    <location>
        <begin position="535"/>
        <end position="557"/>
    </location>
</feature>
<dbReference type="CDD" id="cd00167">
    <property type="entry name" value="SANT"/>
    <property type="match status" value="1"/>
</dbReference>
<evidence type="ECO:0000313" key="5">
    <source>
        <dbReference type="Proteomes" id="UP000620104"/>
    </source>
</evidence>
<name>A0A8H3TPU3_9TREE</name>
<evidence type="ECO:0000259" key="3">
    <source>
        <dbReference type="PROSITE" id="PS51293"/>
    </source>
</evidence>
<keyword evidence="1" id="KW-0175">Coiled coil</keyword>
<dbReference type="AlphaFoldDB" id="A0A8H3TPU3"/>
<dbReference type="Proteomes" id="UP000620104">
    <property type="component" value="Unassembled WGS sequence"/>
</dbReference>
<evidence type="ECO:0000256" key="1">
    <source>
        <dbReference type="SAM" id="Coils"/>
    </source>
</evidence>
<feature type="region of interest" description="Disordered" evidence="2">
    <location>
        <begin position="919"/>
        <end position="940"/>
    </location>
</feature>
<dbReference type="Gene3D" id="1.10.10.60">
    <property type="entry name" value="Homeodomain-like"/>
    <property type="match status" value="1"/>
</dbReference>
<dbReference type="SMART" id="SM00717">
    <property type="entry name" value="SANT"/>
    <property type="match status" value="1"/>
</dbReference>
<dbReference type="EMBL" id="BLZA01000007">
    <property type="protein sequence ID" value="GHJ84124.1"/>
    <property type="molecule type" value="Genomic_DNA"/>
</dbReference>
<feature type="compositionally biased region" description="Pro residues" evidence="2">
    <location>
        <begin position="683"/>
        <end position="694"/>
    </location>
</feature>
<organism evidence="4 5">
    <name type="scientific">Naganishia liquefaciens</name>
    <dbReference type="NCBI Taxonomy" id="104408"/>
    <lineage>
        <taxon>Eukaryota</taxon>
        <taxon>Fungi</taxon>
        <taxon>Dikarya</taxon>
        <taxon>Basidiomycota</taxon>
        <taxon>Agaricomycotina</taxon>
        <taxon>Tremellomycetes</taxon>
        <taxon>Filobasidiales</taxon>
        <taxon>Filobasidiaceae</taxon>
        <taxon>Naganishia</taxon>
    </lineage>
</organism>
<feature type="compositionally biased region" description="Basic and acidic residues" evidence="2">
    <location>
        <begin position="966"/>
        <end position="1000"/>
    </location>
</feature>
<feature type="compositionally biased region" description="Polar residues" evidence="2">
    <location>
        <begin position="483"/>
        <end position="505"/>
    </location>
</feature>
<evidence type="ECO:0000256" key="2">
    <source>
        <dbReference type="SAM" id="MobiDB-lite"/>
    </source>
</evidence>
<proteinExistence type="predicted"/>
<feature type="compositionally biased region" description="Polar residues" evidence="2">
    <location>
        <begin position="639"/>
        <end position="656"/>
    </location>
</feature>
<dbReference type="GO" id="GO:0006357">
    <property type="term" value="P:regulation of transcription by RNA polymerase II"/>
    <property type="evidence" value="ECO:0007669"/>
    <property type="project" value="TreeGrafter"/>
</dbReference>
<sequence>MPSPPHPAPRASYRSSSPGPPRATSTSRPPRPSDPASPQSRPLARAAFSDGEDAETSRTMGYRSLLDRMEPRAASVDHEPTARRMASVERGVMAAQGGNEAEGYEKELGEISPEVSRRVVGPGLVPPPRAAVDDVKREVGLGQGDAAPTLAGSHTFQPTEDHVSTGQPLLPDIEDRKDYGVTAVPVVPITDSTHVAVEMPKTMTTRPTEGQPSQTDPPTARASETSKPPAPSSSANTPMDVEPSDGRHLVSETTTIQNPTVSPESTARASPPMSAVQPIEIDPRTTMTPSAISVRSIPSPPPIPCPNSEAATDPATPSLITGTTLADHGVSVPDSKEKDAPAATSPLQGPSMSEMHDSVSLADLKVPSIAEPLAAATNPASRNEGVVMKDATVASPPDVSHSSAAAIKHSTATELTVAAGADGPSHEDDSTSKMASPETASAENAPASQVMDPVETGESDDIGMEPTPADHASPKAALPPNPTNQEKSSLPESDMTTDGQPTTTDIRPEMGSASGPVSTVHSVAERLQPVDPDTSDLTSLPSYETVITSRRTQTDVATSERSRADVPTEILADDAQESPHPGEAVHSTLTATQPVSERDGVDQAQSTAVSSADMAHANQPAATASDTLQQDPAHDVPINSVSSVTGPNNTAASVNVTAEAVTPKRPASPHVTQISQAEDPQDPPRTSPTPPPATRAPKPLSPRVVQRMLEKQIVLGRQSIMIHARAKQKELEAKIVELKRQYRKLDKQWESHKTRTIAENEALARQFEAVPNPVVVQDPKPGGRKTRRGFVEQDHELMGFRDGDDEALAKALKAIEEMMEADPTQRALKTEATIPDMELDPDIWRLAYADENALVADPLVFYGHGVGEPPGEWTEEEERKFRKLYVAYPKQFGEIARGLANKTTAQCVKHYYLTKKKRPFKEGANRNGQRQAAGGQAARMVAPVTREKVELAGVLATGDRAQARQVADDIRAQGEGRKAGKRKADEAERSSDQSARDSQKAKRKSGSKKRMVDIATAGDRAANGDALAAKKRKTSKKPSRLDLKERAQSASNRSSSSRGPSTGPPTSEFALPKGPLPGVFMPDASALPPRLINHPLERPQSTPIVTWHDQQSRPSIELQGASLDRTVRATQTLPPENAIERRHGGMNIMSLLNDVGAAGPSGTAADAAEGQ</sequence>
<protein>
    <recommendedName>
        <fullName evidence="3">SANT domain-containing protein</fullName>
    </recommendedName>
</protein>
<feature type="compositionally biased region" description="Basic residues" evidence="2">
    <location>
        <begin position="1029"/>
        <end position="1038"/>
    </location>
</feature>
<feature type="region of interest" description="Disordered" evidence="2">
    <location>
        <begin position="195"/>
        <end position="358"/>
    </location>
</feature>
<feature type="compositionally biased region" description="Low complexity" evidence="2">
    <location>
        <begin position="925"/>
        <end position="939"/>
    </location>
</feature>
<comment type="caution">
    <text evidence="4">The sequence shown here is derived from an EMBL/GenBank/DDBJ whole genome shotgun (WGS) entry which is preliminary data.</text>
</comment>
<accession>A0A8H3TPU3</accession>
<evidence type="ECO:0000313" key="4">
    <source>
        <dbReference type="EMBL" id="GHJ84124.1"/>
    </source>
</evidence>
<keyword evidence="5" id="KW-1185">Reference proteome</keyword>
<feature type="compositionally biased region" description="Polar residues" evidence="2">
    <location>
        <begin position="620"/>
        <end position="630"/>
    </location>
</feature>
<feature type="region of interest" description="Disordered" evidence="2">
    <location>
        <begin position="143"/>
        <end position="173"/>
    </location>
</feature>
<feature type="compositionally biased region" description="Basic and acidic residues" evidence="2">
    <location>
        <begin position="65"/>
        <end position="82"/>
    </location>
</feature>
<feature type="compositionally biased region" description="Polar residues" evidence="2">
    <location>
        <begin position="432"/>
        <end position="442"/>
    </location>
</feature>
<dbReference type="InterPro" id="IPR051571">
    <property type="entry name" value="N-CoR_corepressor"/>
</dbReference>
<dbReference type="InterPro" id="IPR009057">
    <property type="entry name" value="Homeodomain-like_sf"/>
</dbReference>
<dbReference type="PROSITE" id="PS51293">
    <property type="entry name" value="SANT"/>
    <property type="match status" value="1"/>
</dbReference>
<reference evidence="4" key="1">
    <citation type="submission" date="2020-07" db="EMBL/GenBank/DDBJ databases">
        <title>Draft Genome Sequence of a Deep-Sea Yeast, Naganishia (Cryptococcus) liquefaciens strain N6.</title>
        <authorList>
            <person name="Han Y.W."/>
            <person name="Kajitani R."/>
            <person name="Morimoto H."/>
            <person name="Parhat M."/>
            <person name="Tsubouchi H."/>
            <person name="Bakenova O."/>
            <person name="Ogata M."/>
            <person name="Argunhan B."/>
            <person name="Aoki R."/>
            <person name="Kajiwara S."/>
            <person name="Itoh T."/>
            <person name="Iwasaki H."/>
        </authorList>
    </citation>
    <scope>NUCLEOTIDE SEQUENCE</scope>
    <source>
        <strain evidence="4">N6</strain>
    </source>
</reference>
<feature type="region of interest" description="Disordered" evidence="2">
    <location>
        <begin position="1"/>
        <end position="90"/>
    </location>
</feature>
<dbReference type="PANTHER" id="PTHR13992:SF39">
    <property type="entry name" value="SMRTER, ISOFORM G"/>
    <property type="match status" value="1"/>
</dbReference>
<dbReference type="PANTHER" id="PTHR13992">
    <property type="entry name" value="NUCLEAR RECEPTOR CO-REPRESSOR RELATED NCOR"/>
    <property type="match status" value="1"/>
</dbReference>
<dbReference type="Pfam" id="PF00249">
    <property type="entry name" value="Myb_DNA-binding"/>
    <property type="match status" value="1"/>
</dbReference>
<feature type="compositionally biased region" description="Low complexity" evidence="2">
    <location>
        <begin position="1053"/>
        <end position="1067"/>
    </location>
</feature>
<gene>
    <name evidence="4" type="ORF">NliqN6_0526</name>
</gene>
<feature type="domain" description="SANT" evidence="3">
    <location>
        <begin position="868"/>
        <end position="919"/>
    </location>
</feature>
<feature type="region of interest" description="Disordered" evidence="2">
    <location>
        <begin position="393"/>
        <end position="704"/>
    </location>
</feature>
<dbReference type="InterPro" id="IPR001005">
    <property type="entry name" value="SANT/Myb"/>
</dbReference>
<feature type="compositionally biased region" description="Low complexity" evidence="2">
    <location>
        <begin position="9"/>
        <end position="28"/>
    </location>
</feature>